<dbReference type="InterPro" id="IPR036638">
    <property type="entry name" value="HLH_DNA-bd_sf"/>
</dbReference>
<dbReference type="PANTHER" id="PTHR23349">
    <property type="entry name" value="BASIC HELIX-LOOP-HELIX TRANSCRIPTION FACTOR, TWIST"/>
    <property type="match status" value="1"/>
</dbReference>
<proteinExistence type="predicted"/>
<dbReference type="SMART" id="SM00353">
    <property type="entry name" value="HLH"/>
    <property type="match status" value="1"/>
</dbReference>
<dbReference type="Gene3D" id="4.10.280.10">
    <property type="entry name" value="Helix-loop-helix DNA-binding domain"/>
    <property type="match status" value="1"/>
</dbReference>
<dbReference type="InterPro" id="IPR011598">
    <property type="entry name" value="bHLH_dom"/>
</dbReference>
<sequence length="364" mass="42049">MEFSGHRSAFTQYYGSQQQQEQLLVQRQPQTQTYYNYTDYAPTPLYPSAENIIATSWRAATTSDDDYTTSDDVTLSALTAAEWEAKLPPYPDSRASMKRKRKTTPMQRVAANIRERRRMCNLNTLRLAMYYIAFLTELLTGQNIRDIRKQRVTDQNAAMWQPYDLDDGERNKIMDAYGTSCYDRKLFMQSSSCKPYVSRAGYDCCRTYASLTPSPPGGAAVSVPPELSYKTAEYSSKNCETDHNANSDVSANEHVTLWLNQQACGGAIKRKRRINRRQRVAANHRERKRMVQVNDAFEQLRRKIPMFPYEKKLSRIQTLHHASDYIALMTRMLNDDDDRRNKNMAMGHETVMQVTAPTITVPYW</sequence>
<gene>
    <name evidence="2" type="ORF">NP493_906g00031</name>
</gene>
<dbReference type="GO" id="GO:0046983">
    <property type="term" value="F:protein dimerization activity"/>
    <property type="evidence" value="ECO:0007669"/>
    <property type="project" value="InterPro"/>
</dbReference>
<dbReference type="PROSITE" id="PS50888">
    <property type="entry name" value="BHLH"/>
    <property type="match status" value="1"/>
</dbReference>
<reference evidence="2" key="1">
    <citation type="journal article" date="2023" name="Mol. Biol. Evol.">
        <title>Third-Generation Sequencing Reveals the Adaptive Role of the Epigenome in Three Deep-Sea Polychaetes.</title>
        <authorList>
            <person name="Perez M."/>
            <person name="Aroh O."/>
            <person name="Sun Y."/>
            <person name="Lan Y."/>
            <person name="Juniper S.K."/>
            <person name="Young C.R."/>
            <person name="Angers B."/>
            <person name="Qian P.Y."/>
        </authorList>
    </citation>
    <scope>NUCLEOTIDE SEQUENCE</scope>
    <source>
        <strain evidence="2">R07B-5</strain>
    </source>
</reference>
<dbReference type="GO" id="GO:0000977">
    <property type="term" value="F:RNA polymerase II transcription regulatory region sequence-specific DNA binding"/>
    <property type="evidence" value="ECO:0007669"/>
    <property type="project" value="TreeGrafter"/>
</dbReference>
<comment type="caution">
    <text evidence="2">The sequence shown here is derived from an EMBL/GenBank/DDBJ whole genome shotgun (WGS) entry which is preliminary data.</text>
</comment>
<dbReference type="PANTHER" id="PTHR23349:SF63">
    <property type="entry name" value="FER3-LIKE PROTEIN"/>
    <property type="match status" value="1"/>
</dbReference>
<organism evidence="2 3">
    <name type="scientific">Ridgeia piscesae</name>
    <name type="common">Tubeworm</name>
    <dbReference type="NCBI Taxonomy" id="27915"/>
    <lineage>
        <taxon>Eukaryota</taxon>
        <taxon>Metazoa</taxon>
        <taxon>Spiralia</taxon>
        <taxon>Lophotrochozoa</taxon>
        <taxon>Annelida</taxon>
        <taxon>Polychaeta</taxon>
        <taxon>Sedentaria</taxon>
        <taxon>Canalipalpata</taxon>
        <taxon>Sabellida</taxon>
        <taxon>Siboglinidae</taxon>
        <taxon>Ridgeia</taxon>
    </lineage>
</organism>
<dbReference type="EMBL" id="JAODUO010000904">
    <property type="protein sequence ID" value="KAK2173090.1"/>
    <property type="molecule type" value="Genomic_DNA"/>
</dbReference>
<dbReference type="GO" id="GO:0000981">
    <property type="term" value="F:DNA-binding transcription factor activity, RNA polymerase II-specific"/>
    <property type="evidence" value="ECO:0007669"/>
    <property type="project" value="TreeGrafter"/>
</dbReference>
<keyword evidence="3" id="KW-1185">Reference proteome</keyword>
<dbReference type="Proteomes" id="UP001209878">
    <property type="component" value="Unassembled WGS sequence"/>
</dbReference>
<feature type="domain" description="BHLH" evidence="1">
    <location>
        <begin position="277"/>
        <end position="329"/>
    </location>
</feature>
<dbReference type="InterPro" id="IPR050283">
    <property type="entry name" value="E-box_TF_Regulators"/>
</dbReference>
<protein>
    <recommendedName>
        <fullName evidence="1">BHLH domain-containing protein</fullName>
    </recommendedName>
</protein>
<evidence type="ECO:0000313" key="3">
    <source>
        <dbReference type="Proteomes" id="UP001209878"/>
    </source>
</evidence>
<evidence type="ECO:0000259" key="1">
    <source>
        <dbReference type="PROSITE" id="PS50888"/>
    </source>
</evidence>
<evidence type="ECO:0000313" key="2">
    <source>
        <dbReference type="EMBL" id="KAK2173090.1"/>
    </source>
</evidence>
<dbReference type="SUPFAM" id="SSF47459">
    <property type="entry name" value="HLH, helix-loop-helix DNA-binding domain"/>
    <property type="match status" value="1"/>
</dbReference>
<dbReference type="AlphaFoldDB" id="A0AAD9KKX4"/>
<dbReference type="Pfam" id="PF00010">
    <property type="entry name" value="HLH"/>
    <property type="match status" value="1"/>
</dbReference>
<accession>A0AAD9KKX4</accession>
<name>A0AAD9KKX4_RIDPI</name>
<dbReference type="GO" id="GO:0032502">
    <property type="term" value="P:developmental process"/>
    <property type="evidence" value="ECO:0007669"/>
    <property type="project" value="TreeGrafter"/>
</dbReference>